<dbReference type="InterPro" id="IPR032675">
    <property type="entry name" value="LRR_dom_sf"/>
</dbReference>
<proteinExistence type="predicted"/>
<keyword evidence="2" id="KW-1185">Reference proteome</keyword>
<dbReference type="RefSeq" id="XP_020118178.1">
    <property type="nucleotide sequence ID" value="XM_020268983.1"/>
</dbReference>
<gene>
    <name evidence="1" type="ORF">UA08_06680</name>
</gene>
<dbReference type="EMBL" id="LFMY01000010">
    <property type="protein sequence ID" value="OKL58057.1"/>
    <property type="molecule type" value="Genomic_DNA"/>
</dbReference>
<reference evidence="1 2" key="1">
    <citation type="submission" date="2015-06" db="EMBL/GenBank/DDBJ databases">
        <title>Talaromyces atroroseus IBT 11181 draft genome.</title>
        <authorList>
            <person name="Rasmussen K.B."/>
            <person name="Rasmussen S."/>
            <person name="Petersen B."/>
            <person name="Sicheritz-Ponten T."/>
            <person name="Mortensen U.H."/>
            <person name="Thrane U."/>
        </authorList>
    </citation>
    <scope>NUCLEOTIDE SEQUENCE [LARGE SCALE GENOMIC DNA]</scope>
    <source>
        <strain evidence="1 2">IBT 11181</strain>
    </source>
</reference>
<dbReference type="AlphaFoldDB" id="A0A225AX31"/>
<evidence type="ECO:0000313" key="2">
    <source>
        <dbReference type="Proteomes" id="UP000214365"/>
    </source>
</evidence>
<comment type="caution">
    <text evidence="1">The sequence shown here is derived from an EMBL/GenBank/DDBJ whole genome shotgun (WGS) entry which is preliminary data.</text>
</comment>
<protein>
    <recommendedName>
        <fullName evidence="3">F-box domain-containing protein</fullName>
    </recommendedName>
</protein>
<dbReference type="OrthoDB" id="1720422at2759"/>
<evidence type="ECO:0008006" key="3">
    <source>
        <dbReference type="Google" id="ProtNLM"/>
    </source>
</evidence>
<dbReference type="Proteomes" id="UP000214365">
    <property type="component" value="Unassembled WGS sequence"/>
</dbReference>
<name>A0A225AX31_TALAT</name>
<sequence>MSLSTEGMTNRSLLLSLPLEVLQNVLNQVNPHLPSWIPKTPVADFLQVDYKADLYSLLEACPRLYHLVVPVIWQSISLKVRNNRKLGGTSTGIVHLLSARSDPVNRLEYVKELVIQGTGLPQKWCFHQDNRSKAYFRDIGAEILLFLSHLKENSLKHFVWKSGTCVPEELLGYDGYLPAKQRNLETLKLVVNPRCLDDYMVNELCLSEFKKLKYFSLEGTKSSENEYAVTELLQGTSQTLIELELNIAPKDFFNPWVGSSWHVLNVFSLNALLLTLPAKNFVYPNMRLLSLSFVSFEGSEAGFAKVIDFPSLTTMTLRNCRGWGELFREITPTCRPMSLRWLEIQYDKLADGDVENIVKLLNCCPNLENLAVGHGHDMSHFTTFKIWEAACLNKVNFRGFVFHMVDVRASQDFPSPRSEHSVDLLVTTSTYIAVPHKNPFTHAKLDFLGICCYPDETLQGILLPFTKNNCLRVLHIRKSAIDSTGTTFFKTLLNKFIRWAFSPDGITSLECLLFGDFSARKFRKNVNSRSDRIATPPFYETTLDPDIGDLSQRHRSLATACPSQFGVF</sequence>
<dbReference type="Gene3D" id="3.80.10.10">
    <property type="entry name" value="Ribonuclease Inhibitor"/>
    <property type="match status" value="1"/>
</dbReference>
<accession>A0A225AX31</accession>
<organism evidence="1 2">
    <name type="scientific">Talaromyces atroroseus</name>
    <dbReference type="NCBI Taxonomy" id="1441469"/>
    <lineage>
        <taxon>Eukaryota</taxon>
        <taxon>Fungi</taxon>
        <taxon>Dikarya</taxon>
        <taxon>Ascomycota</taxon>
        <taxon>Pezizomycotina</taxon>
        <taxon>Eurotiomycetes</taxon>
        <taxon>Eurotiomycetidae</taxon>
        <taxon>Eurotiales</taxon>
        <taxon>Trichocomaceae</taxon>
        <taxon>Talaromyces</taxon>
        <taxon>Talaromyces sect. Trachyspermi</taxon>
    </lineage>
</organism>
<dbReference type="GeneID" id="31006435"/>
<evidence type="ECO:0000313" key="1">
    <source>
        <dbReference type="EMBL" id="OKL58057.1"/>
    </source>
</evidence>
<dbReference type="SUPFAM" id="SSF52047">
    <property type="entry name" value="RNI-like"/>
    <property type="match status" value="1"/>
</dbReference>